<proteinExistence type="predicted"/>
<accession>A0A3G4ZK94</accession>
<gene>
    <name evidence="1" type="ORF">Terrestrivirus1_136</name>
</gene>
<reference evidence="1" key="1">
    <citation type="submission" date="2018-10" db="EMBL/GenBank/DDBJ databases">
        <title>Hidden diversity of soil giant viruses.</title>
        <authorList>
            <person name="Schulz F."/>
            <person name="Alteio L."/>
            <person name="Goudeau D."/>
            <person name="Ryan E.M."/>
            <person name="Malmstrom R.R."/>
            <person name="Blanchard J."/>
            <person name="Woyke T."/>
        </authorList>
    </citation>
    <scope>NUCLEOTIDE SEQUENCE</scope>
    <source>
        <strain evidence="1">TEV1</strain>
    </source>
</reference>
<name>A0A3G4ZK94_9VIRU</name>
<sequence length="350" mass="41160">MDLLQFNPNYKNLDDYAELLILNENCRLCDVIYCHHFLKNIIKLIDNNTDDEKIVLGKFPIDLLSTIINKFKRNELMKCELDPNHKKNENNPLYLCKLILNHSKVMMNYDYLYECFVKNHNLVSIVEYNIMNKIKHSDHHLDILLNSLDDLSFTKTDRREDTKHKEYFDNYRNYLRMNYNDALSKIINVFAACGIVPSREKIMEVINKGYNVFQNILINYSNNSDEKQQGPNEIDLIISQINTGTVDFKDKTKIVCDISNTDKRKISTTIMANASQYTVKQVQHLKNKCDIIFDNEDFDVFCQKSVNKDVFWYLYKSVDINGKELRPSFEAYGTLLRRAGTYSKILKFLA</sequence>
<organism evidence="1">
    <name type="scientific">Terrestrivirus sp</name>
    <dbReference type="NCBI Taxonomy" id="2487775"/>
    <lineage>
        <taxon>Viruses</taxon>
        <taxon>Varidnaviria</taxon>
        <taxon>Bamfordvirae</taxon>
        <taxon>Nucleocytoviricota</taxon>
        <taxon>Megaviricetes</taxon>
        <taxon>Imitervirales</taxon>
        <taxon>Mimiviridae</taxon>
        <taxon>Klosneuvirinae</taxon>
    </lineage>
</organism>
<protein>
    <submittedName>
        <fullName evidence="1">Uncharacterized protein</fullName>
    </submittedName>
</protein>
<evidence type="ECO:0000313" key="1">
    <source>
        <dbReference type="EMBL" id="AYV75262.1"/>
    </source>
</evidence>
<dbReference type="EMBL" id="MK071979">
    <property type="protein sequence ID" value="AYV75262.1"/>
    <property type="molecule type" value="Genomic_DNA"/>
</dbReference>